<dbReference type="CTD" id="1837"/>
<dbReference type="SUPFAM" id="SSF47473">
    <property type="entry name" value="EF-hand"/>
    <property type="match status" value="2"/>
</dbReference>
<sequence length="744" mass="84249">MIEDSGKRGNTMAERRQLFAEMRAQDLDRIRLSTYRTACKLRFVQKKCNLHLVDIWNVIEALRENALNNLDPNIELSVARLEAVLSTIFYQLNKRMPTTHQIQVEQSISLLLNFLLAAFDPEGHGKISVFAVKMALATLCGGKIMDKLRYIFSMISDSSGVMVYGRYDQFLREVLKLPTAVFEGPSFGYTEQSARSCFSQQKKVTLNGFLDTLMSDPPPQCLVWLPLLHRLANVENVFHPVECSYCHSESMMGFRYRCQQCHNYQLCQDCFWRGHAGGSHSNQHQMKEYTSWKSPAKKLTNALSKSLSCASSREPLHPMFPDQPEKPLNLAHIVPPRPVTSMNDTLFSHSVPSSGSPFITRSMLESSNRLDEEHRLIARYAARLAAESASSQPTQQRSAPDISFTIDANKQQRQLIAELENKNREILQEIQRLRLEHEQASQPTPEKAQQNPTLLAELRLLRQRKDELEQRMSALQESRRELMVQLEGLMKLLKEEELKQGTQGAGSPRSSPSHTISRPIPMPVRSASACSSPSHTPQDSLTGVGGDVQEAFAQSSRRNLRNDLLVAADSITNTMSSLVKELNSEVGSETESNVDSEFARTQFEDLVPSPTTEKAFLAQIHARKPGYLHGGATPSTMRSDVFAPKHPLWCIPRVTEDGDPYVQPEDEDYENDSVRQLENELKMEEYLKQKLQDETYQASYSQTDDEGNRKAGGEGEPRTHPHRGEDAAWQQPHWRERSRPHSSS</sequence>
<dbReference type="InterPro" id="IPR011992">
    <property type="entry name" value="EF-hand-dom_pair"/>
</dbReference>
<dbReference type="CDD" id="cd02334">
    <property type="entry name" value="ZZ_dystrophin"/>
    <property type="match status" value="1"/>
</dbReference>
<evidence type="ECO:0000256" key="2">
    <source>
        <dbReference type="ARBA" id="ARBA00004496"/>
    </source>
</evidence>
<dbReference type="InterPro" id="IPR015154">
    <property type="entry name" value="EF-hand_dom_typ2"/>
</dbReference>
<dbReference type="GO" id="GO:0005737">
    <property type="term" value="C:cytoplasm"/>
    <property type="evidence" value="ECO:0007669"/>
    <property type="project" value="UniProtKB-SubCell"/>
</dbReference>
<dbReference type="Pfam" id="PF09068">
    <property type="entry name" value="EF-hand_2"/>
    <property type="match status" value="1"/>
</dbReference>
<dbReference type="Gene3D" id="1.10.238.10">
    <property type="entry name" value="EF-hand"/>
    <property type="match status" value="2"/>
</dbReference>
<dbReference type="SUPFAM" id="SSF57850">
    <property type="entry name" value="RING/U-box"/>
    <property type="match status" value="1"/>
</dbReference>
<keyword evidence="10" id="KW-0770">Synapse</keyword>
<dbReference type="Proteomes" id="UP001165780">
    <property type="component" value="Unplaced"/>
</dbReference>
<keyword evidence="4" id="KW-1003">Cell membrane</keyword>
<evidence type="ECO:0000313" key="19">
    <source>
        <dbReference type="RefSeq" id="XP_053758541.1"/>
    </source>
</evidence>
<keyword evidence="18" id="KW-1185">Reference proteome</keyword>
<dbReference type="Pfam" id="PF00569">
    <property type="entry name" value="ZZ"/>
    <property type="match status" value="1"/>
</dbReference>
<dbReference type="InterPro" id="IPR000433">
    <property type="entry name" value="Znf_ZZ"/>
</dbReference>
<evidence type="ECO:0000256" key="9">
    <source>
        <dbReference type="ARBA" id="ARBA00022833"/>
    </source>
</evidence>
<keyword evidence="8 15" id="KW-0863">Zinc-finger</keyword>
<keyword evidence="5 14" id="KW-0963">Cytoplasm</keyword>
<dbReference type="RefSeq" id="XP_053758541.1">
    <property type="nucleotide sequence ID" value="XM_053902566.1"/>
</dbReference>
<feature type="compositionally biased region" description="Polar residues" evidence="16">
    <location>
        <begin position="528"/>
        <end position="541"/>
    </location>
</feature>
<keyword evidence="9" id="KW-0862">Zinc</keyword>
<dbReference type="GO" id="GO:0099536">
    <property type="term" value="P:synaptic signaling"/>
    <property type="evidence" value="ECO:0007669"/>
    <property type="project" value="TreeGrafter"/>
</dbReference>
<dbReference type="FunFam" id="3.30.60.90:FF:000002">
    <property type="entry name" value="Dystrobrevin alpha"/>
    <property type="match status" value="1"/>
</dbReference>
<dbReference type="AlphaFoldDB" id="A0A9W2VIU9"/>
<dbReference type="PROSITE" id="PS01357">
    <property type="entry name" value="ZF_ZZ_1"/>
    <property type="match status" value="1"/>
</dbReference>
<comment type="subcellular location">
    <subcellularLocation>
        <location evidence="1">Cell membrane</location>
    </subcellularLocation>
    <subcellularLocation>
        <location evidence="2 14">Cytoplasm</location>
    </subcellularLocation>
    <subcellularLocation>
        <location evidence="13">Synapse</location>
    </subcellularLocation>
</comment>
<name>A0A9W2VIU9_PANPR</name>
<evidence type="ECO:0000256" key="8">
    <source>
        <dbReference type="ARBA" id="ARBA00022771"/>
    </source>
</evidence>
<evidence type="ECO:0000313" key="18">
    <source>
        <dbReference type="Proteomes" id="UP001165780"/>
    </source>
</evidence>
<dbReference type="GO" id="GO:0008270">
    <property type="term" value="F:zinc ion binding"/>
    <property type="evidence" value="ECO:0007669"/>
    <property type="project" value="UniProtKB-KW"/>
</dbReference>
<dbReference type="InterPro" id="IPR050774">
    <property type="entry name" value="KCMF1/Dystrophin"/>
</dbReference>
<dbReference type="CDD" id="cd16249">
    <property type="entry name" value="EFh_DTNA"/>
    <property type="match status" value="1"/>
</dbReference>
<feature type="compositionally biased region" description="Basic and acidic residues" evidence="16">
    <location>
        <begin position="706"/>
        <end position="726"/>
    </location>
</feature>
<feature type="region of interest" description="Disordered" evidence="16">
    <location>
        <begin position="498"/>
        <end position="545"/>
    </location>
</feature>
<evidence type="ECO:0000256" key="7">
    <source>
        <dbReference type="ARBA" id="ARBA00022723"/>
    </source>
</evidence>
<evidence type="ECO:0000256" key="12">
    <source>
        <dbReference type="ARBA" id="ARBA00023136"/>
    </source>
</evidence>
<keyword evidence="12" id="KW-0472">Membrane</keyword>
<organism evidence="18 19">
    <name type="scientific">Panthera pardus</name>
    <name type="common">Leopard</name>
    <name type="synonym">Felis pardus</name>
    <dbReference type="NCBI Taxonomy" id="9691"/>
    <lineage>
        <taxon>Eukaryota</taxon>
        <taxon>Metazoa</taxon>
        <taxon>Chordata</taxon>
        <taxon>Craniata</taxon>
        <taxon>Vertebrata</taxon>
        <taxon>Euteleostomi</taxon>
        <taxon>Mammalia</taxon>
        <taxon>Eutheria</taxon>
        <taxon>Laurasiatheria</taxon>
        <taxon>Carnivora</taxon>
        <taxon>Feliformia</taxon>
        <taxon>Felidae</taxon>
        <taxon>Pantherinae</taxon>
        <taxon>Panthera</taxon>
    </lineage>
</organism>
<dbReference type="PANTHER" id="PTHR12268:SF19">
    <property type="entry name" value="DYSTROBREVIN ALPHA"/>
    <property type="match status" value="1"/>
</dbReference>
<feature type="region of interest" description="Disordered" evidence="16">
    <location>
        <begin position="692"/>
        <end position="744"/>
    </location>
</feature>
<feature type="domain" description="ZZ-type" evidence="17">
    <location>
        <begin position="238"/>
        <end position="294"/>
    </location>
</feature>
<feature type="compositionally biased region" description="Basic and acidic residues" evidence="16">
    <location>
        <begin position="733"/>
        <end position="744"/>
    </location>
</feature>
<evidence type="ECO:0000256" key="16">
    <source>
        <dbReference type="SAM" id="MobiDB-lite"/>
    </source>
</evidence>
<dbReference type="FunFam" id="1.10.238.10:FF:000016">
    <property type="entry name" value="Dystrobrevin alpha"/>
    <property type="match status" value="1"/>
</dbReference>
<proteinExistence type="inferred from homology"/>
<dbReference type="InterPro" id="IPR015153">
    <property type="entry name" value="EF-hand_dom_typ1"/>
</dbReference>
<dbReference type="InterPro" id="IPR043145">
    <property type="entry name" value="Znf_ZZ_sf"/>
</dbReference>
<dbReference type="PIRSF" id="PIRSF038204">
    <property type="entry name" value="Distrobrevin"/>
    <property type="match status" value="1"/>
</dbReference>
<evidence type="ECO:0000259" key="17">
    <source>
        <dbReference type="PROSITE" id="PS50135"/>
    </source>
</evidence>
<dbReference type="Pfam" id="PF09069">
    <property type="entry name" value="EF-hand_3"/>
    <property type="match status" value="1"/>
</dbReference>
<evidence type="ECO:0000256" key="11">
    <source>
        <dbReference type="ARBA" id="ARBA00023054"/>
    </source>
</evidence>
<dbReference type="PROSITE" id="PS50135">
    <property type="entry name" value="ZF_ZZ_2"/>
    <property type="match status" value="1"/>
</dbReference>
<evidence type="ECO:0000256" key="14">
    <source>
        <dbReference type="PIRNR" id="PIRNR038204"/>
    </source>
</evidence>
<gene>
    <name evidence="19" type="primary">DTNA</name>
</gene>
<comment type="similarity">
    <text evidence="3 14">Belongs to the dystrophin family. Dystrobrevin subfamily.</text>
</comment>
<dbReference type="FunFam" id="1.10.238.10:FF:000014">
    <property type="entry name" value="Dystrobrevin alpha"/>
    <property type="match status" value="1"/>
</dbReference>
<accession>A0A9W2VIU9</accession>
<keyword evidence="11" id="KW-0175">Coiled coil</keyword>
<protein>
    <recommendedName>
        <fullName evidence="14">Dystrobrevin</fullName>
    </recommendedName>
</protein>
<reference evidence="19" key="1">
    <citation type="submission" date="2025-08" db="UniProtKB">
        <authorList>
            <consortium name="RefSeq"/>
        </authorList>
    </citation>
    <scope>IDENTIFICATION</scope>
    <source>
        <tissue evidence="19">Whole blood</tissue>
    </source>
</reference>
<evidence type="ECO:0000256" key="10">
    <source>
        <dbReference type="ARBA" id="ARBA00023018"/>
    </source>
</evidence>
<keyword evidence="7" id="KW-0479">Metal-binding</keyword>
<evidence type="ECO:0000256" key="4">
    <source>
        <dbReference type="ARBA" id="ARBA00022475"/>
    </source>
</evidence>
<keyword evidence="6" id="KW-0597">Phosphoprotein</keyword>
<evidence type="ECO:0000256" key="13">
    <source>
        <dbReference type="ARBA" id="ARBA00034103"/>
    </source>
</evidence>
<dbReference type="GeneID" id="109276417"/>
<evidence type="ECO:0000256" key="15">
    <source>
        <dbReference type="PROSITE-ProRule" id="PRU00228"/>
    </source>
</evidence>
<dbReference type="PANTHER" id="PTHR12268">
    <property type="entry name" value="E3 UBIQUITIN-PROTEIN LIGASE KCMF1"/>
    <property type="match status" value="1"/>
</dbReference>
<dbReference type="SMART" id="SM00291">
    <property type="entry name" value="ZnF_ZZ"/>
    <property type="match status" value="1"/>
</dbReference>
<evidence type="ECO:0000256" key="3">
    <source>
        <dbReference type="ARBA" id="ARBA00009563"/>
    </source>
</evidence>
<dbReference type="Gene3D" id="3.30.60.90">
    <property type="match status" value="1"/>
</dbReference>
<dbReference type="InterPro" id="IPR017432">
    <property type="entry name" value="Distrobrevin"/>
</dbReference>
<dbReference type="GO" id="GO:0045202">
    <property type="term" value="C:synapse"/>
    <property type="evidence" value="ECO:0007669"/>
    <property type="project" value="UniProtKB-SubCell"/>
</dbReference>
<evidence type="ECO:0000256" key="6">
    <source>
        <dbReference type="ARBA" id="ARBA00022553"/>
    </source>
</evidence>
<evidence type="ECO:0000256" key="5">
    <source>
        <dbReference type="ARBA" id="ARBA00022490"/>
    </source>
</evidence>
<dbReference type="GO" id="GO:0005886">
    <property type="term" value="C:plasma membrane"/>
    <property type="evidence" value="ECO:0007669"/>
    <property type="project" value="UniProtKB-SubCell"/>
</dbReference>
<evidence type="ECO:0000256" key="1">
    <source>
        <dbReference type="ARBA" id="ARBA00004236"/>
    </source>
</evidence>